<proteinExistence type="predicted"/>
<dbReference type="InterPro" id="IPR036047">
    <property type="entry name" value="F-box-like_dom_sf"/>
</dbReference>
<evidence type="ECO:0000256" key="4">
    <source>
        <dbReference type="PROSITE-ProRule" id="PRU00023"/>
    </source>
</evidence>
<dbReference type="GO" id="GO:0019706">
    <property type="term" value="F:protein-cysteine S-palmitoyltransferase activity"/>
    <property type="evidence" value="ECO:0007669"/>
    <property type="project" value="UniProtKB-EC"/>
</dbReference>
<keyword evidence="2" id="KW-0677">Repeat</keyword>
<accession>A0A9Q8VDF0</accession>
<feature type="repeat" description="ANK" evidence="4">
    <location>
        <begin position="390"/>
        <end position="422"/>
    </location>
</feature>
<dbReference type="Pfam" id="PF12796">
    <property type="entry name" value="Ank_2"/>
    <property type="match status" value="2"/>
</dbReference>
<feature type="region of interest" description="Disordered" evidence="5">
    <location>
        <begin position="327"/>
        <end position="351"/>
    </location>
</feature>
<keyword evidence="8" id="KW-1185">Reference proteome</keyword>
<evidence type="ECO:0000256" key="5">
    <source>
        <dbReference type="SAM" id="MobiDB-lite"/>
    </source>
</evidence>
<name>A0A9Q8VDF0_9HYPO</name>
<evidence type="ECO:0000313" key="8">
    <source>
        <dbReference type="Proteomes" id="UP000829364"/>
    </source>
</evidence>
<evidence type="ECO:0000313" key="7">
    <source>
        <dbReference type="EMBL" id="UNI20762.1"/>
    </source>
</evidence>
<feature type="repeat" description="ANK" evidence="4">
    <location>
        <begin position="161"/>
        <end position="193"/>
    </location>
</feature>
<organism evidence="7 8">
    <name type="scientific">Purpureocillium takamizusanense</name>
    <dbReference type="NCBI Taxonomy" id="2060973"/>
    <lineage>
        <taxon>Eukaryota</taxon>
        <taxon>Fungi</taxon>
        <taxon>Dikarya</taxon>
        <taxon>Ascomycota</taxon>
        <taxon>Pezizomycotina</taxon>
        <taxon>Sordariomycetes</taxon>
        <taxon>Hypocreomycetidae</taxon>
        <taxon>Hypocreales</taxon>
        <taxon>Ophiocordycipitaceae</taxon>
        <taxon>Purpureocillium</taxon>
    </lineage>
</organism>
<feature type="repeat" description="ANK" evidence="4">
    <location>
        <begin position="229"/>
        <end position="261"/>
    </location>
</feature>
<evidence type="ECO:0000259" key="6">
    <source>
        <dbReference type="PROSITE" id="PS50181"/>
    </source>
</evidence>
<evidence type="ECO:0000256" key="3">
    <source>
        <dbReference type="ARBA" id="ARBA00023043"/>
    </source>
</evidence>
<evidence type="ECO:0000256" key="1">
    <source>
        <dbReference type="ARBA" id="ARBA00012210"/>
    </source>
</evidence>
<dbReference type="PANTHER" id="PTHR24161:SF85">
    <property type="entry name" value="PALMITOYLTRANSFERASE HIP14"/>
    <property type="match status" value="1"/>
</dbReference>
<dbReference type="InterPro" id="IPR001810">
    <property type="entry name" value="F-box_dom"/>
</dbReference>
<feature type="repeat" description="ANK" evidence="4">
    <location>
        <begin position="196"/>
        <end position="228"/>
    </location>
</feature>
<dbReference type="PROSITE" id="PS50181">
    <property type="entry name" value="FBOX"/>
    <property type="match status" value="1"/>
</dbReference>
<dbReference type="RefSeq" id="XP_047844243.1">
    <property type="nucleotide sequence ID" value="XM_047988250.1"/>
</dbReference>
<dbReference type="Gene3D" id="1.25.40.20">
    <property type="entry name" value="Ankyrin repeat-containing domain"/>
    <property type="match status" value="3"/>
</dbReference>
<dbReference type="KEGG" id="ptkz:JDV02_006821"/>
<dbReference type="InterPro" id="IPR036770">
    <property type="entry name" value="Ankyrin_rpt-contain_sf"/>
</dbReference>
<dbReference type="AlphaFoldDB" id="A0A9Q8VDF0"/>
<feature type="domain" description="F-box" evidence="6">
    <location>
        <begin position="5"/>
        <end position="62"/>
    </location>
</feature>
<reference evidence="7" key="1">
    <citation type="submission" date="2021-11" db="EMBL/GenBank/DDBJ databases">
        <title>Purpureocillium_takamizusanense_genome.</title>
        <authorList>
            <person name="Nguyen N.-H."/>
        </authorList>
    </citation>
    <scope>NUCLEOTIDE SEQUENCE</scope>
    <source>
        <strain evidence="7">PT3</strain>
    </source>
</reference>
<dbReference type="EMBL" id="CP086359">
    <property type="protein sequence ID" value="UNI20762.1"/>
    <property type="molecule type" value="Genomic_DNA"/>
</dbReference>
<dbReference type="OrthoDB" id="4927884at2759"/>
<keyword evidence="3 4" id="KW-0040">ANK repeat</keyword>
<dbReference type="GeneID" id="72068770"/>
<feature type="compositionally biased region" description="Basic and acidic residues" evidence="5">
    <location>
        <begin position="327"/>
        <end position="338"/>
    </location>
</feature>
<dbReference type="Pfam" id="PF13637">
    <property type="entry name" value="Ank_4"/>
    <property type="match status" value="1"/>
</dbReference>
<gene>
    <name evidence="7" type="ORF">JDV02_006821</name>
</gene>
<evidence type="ECO:0000256" key="2">
    <source>
        <dbReference type="ARBA" id="ARBA00022737"/>
    </source>
</evidence>
<sequence>MTRHTESLPNLPVEIIHIVASFVDRERDLNALARTNRRMHQILNRRLYQRNDSNCNEIWQRCTQRLREITDSSVSREFAGLHRELETQICDKHVLLWAARYDRAEPLTAMQSMGFKINRFGMLQTAASGFRKIVTTLLDEPGRNIDSQDMYFISGEILSWKPVSAMHAAVESGRIASVRLLLDRGADVNLISEDHLRNTPLHRTISWHSTNMMSVLLARGADLLVKDAAGQTALHMAARRGCCSAVALLLDHGASLDVVDDENHTALDLAIISGGGECINLLLDHGALQYDQSRAAFFQAWNEGQLEAALTIWKYFPAIRFYRQDTNKHGHENNKDPDGDGDDENDDDDDDEVQPAIITVVRGNAKTEVLRDLLRLLLSEGVEIDERDEDGRTALHHACLQRRGALARFLVLKGANALVTDNGNVTPIQLAMENHAADHPRRVRALLSPLFTFIE</sequence>
<protein>
    <recommendedName>
        <fullName evidence="1">protein S-acyltransferase</fullName>
        <ecNumber evidence="1">2.3.1.225</ecNumber>
    </recommendedName>
</protein>
<dbReference type="PANTHER" id="PTHR24161">
    <property type="entry name" value="ANK_REP_REGION DOMAIN-CONTAINING PROTEIN-RELATED"/>
    <property type="match status" value="1"/>
</dbReference>
<dbReference type="SUPFAM" id="SSF81383">
    <property type="entry name" value="F-box domain"/>
    <property type="match status" value="1"/>
</dbReference>
<dbReference type="PROSITE" id="PS50088">
    <property type="entry name" value="ANK_REPEAT"/>
    <property type="match status" value="4"/>
</dbReference>
<dbReference type="Proteomes" id="UP000829364">
    <property type="component" value="Chromosome 6"/>
</dbReference>
<dbReference type="EC" id="2.3.1.225" evidence="1"/>
<dbReference type="PROSITE" id="PS50297">
    <property type="entry name" value="ANK_REP_REGION"/>
    <property type="match status" value="3"/>
</dbReference>
<dbReference type="SUPFAM" id="SSF48403">
    <property type="entry name" value="Ankyrin repeat"/>
    <property type="match status" value="2"/>
</dbReference>
<dbReference type="SMART" id="SM00248">
    <property type="entry name" value="ANK"/>
    <property type="match status" value="6"/>
</dbReference>
<dbReference type="InterPro" id="IPR002110">
    <property type="entry name" value="Ankyrin_rpt"/>
</dbReference>
<dbReference type="CDD" id="cd09917">
    <property type="entry name" value="F-box_SF"/>
    <property type="match status" value="1"/>
</dbReference>
<feature type="compositionally biased region" description="Acidic residues" evidence="5">
    <location>
        <begin position="339"/>
        <end position="351"/>
    </location>
</feature>